<gene>
    <name evidence="4" type="ordered locus">Os06g0634800</name>
    <name evidence="4" type="ORF">OSNPB_060634800</name>
</gene>
<feature type="compositionally biased region" description="Low complexity" evidence="1">
    <location>
        <begin position="289"/>
        <end position="301"/>
    </location>
</feature>
<keyword evidence="5" id="KW-1185">Reference proteome</keyword>
<feature type="compositionally biased region" description="Basic residues" evidence="1">
    <location>
        <begin position="276"/>
        <end position="288"/>
    </location>
</feature>
<organism evidence="4 5">
    <name type="scientific">Oryza sativa subsp. japonica</name>
    <name type="common">Rice</name>
    <dbReference type="NCBI Taxonomy" id="39947"/>
    <lineage>
        <taxon>Eukaryota</taxon>
        <taxon>Viridiplantae</taxon>
        <taxon>Streptophyta</taxon>
        <taxon>Embryophyta</taxon>
        <taxon>Tracheophyta</taxon>
        <taxon>Spermatophyta</taxon>
        <taxon>Magnoliopsida</taxon>
        <taxon>Liliopsida</taxon>
        <taxon>Poales</taxon>
        <taxon>Poaceae</taxon>
        <taxon>BOP clade</taxon>
        <taxon>Oryzoideae</taxon>
        <taxon>Oryzeae</taxon>
        <taxon>Oryzinae</taxon>
        <taxon>Oryza</taxon>
        <taxon>Oryza sativa</taxon>
    </lineage>
</organism>
<reference evidence="5" key="1">
    <citation type="journal article" date="2005" name="Nature">
        <title>The map-based sequence of the rice genome.</title>
        <authorList>
            <consortium name="International rice genome sequencing project (IRGSP)"/>
            <person name="Matsumoto T."/>
            <person name="Wu J."/>
            <person name="Kanamori H."/>
            <person name="Katayose Y."/>
            <person name="Fujisawa M."/>
            <person name="Namiki N."/>
            <person name="Mizuno H."/>
            <person name="Yamamoto K."/>
            <person name="Antonio B.A."/>
            <person name="Baba T."/>
            <person name="Sakata K."/>
            <person name="Nagamura Y."/>
            <person name="Aoki H."/>
            <person name="Arikawa K."/>
            <person name="Arita K."/>
            <person name="Bito T."/>
            <person name="Chiden Y."/>
            <person name="Fujitsuka N."/>
            <person name="Fukunaka R."/>
            <person name="Hamada M."/>
            <person name="Harada C."/>
            <person name="Hayashi A."/>
            <person name="Hijishita S."/>
            <person name="Honda M."/>
            <person name="Hosokawa S."/>
            <person name="Ichikawa Y."/>
            <person name="Idonuma A."/>
            <person name="Iijima M."/>
            <person name="Ikeda M."/>
            <person name="Ikeno M."/>
            <person name="Ito K."/>
            <person name="Ito S."/>
            <person name="Ito T."/>
            <person name="Ito Y."/>
            <person name="Ito Y."/>
            <person name="Iwabuchi A."/>
            <person name="Kamiya K."/>
            <person name="Karasawa W."/>
            <person name="Kurita K."/>
            <person name="Katagiri S."/>
            <person name="Kikuta A."/>
            <person name="Kobayashi H."/>
            <person name="Kobayashi N."/>
            <person name="Machita K."/>
            <person name="Maehara T."/>
            <person name="Masukawa M."/>
            <person name="Mizubayashi T."/>
            <person name="Mukai Y."/>
            <person name="Nagasaki H."/>
            <person name="Nagata Y."/>
            <person name="Naito S."/>
            <person name="Nakashima M."/>
            <person name="Nakama Y."/>
            <person name="Nakamichi Y."/>
            <person name="Nakamura M."/>
            <person name="Meguro A."/>
            <person name="Negishi M."/>
            <person name="Ohta I."/>
            <person name="Ohta T."/>
            <person name="Okamoto M."/>
            <person name="Ono N."/>
            <person name="Saji S."/>
            <person name="Sakaguchi M."/>
            <person name="Sakai K."/>
            <person name="Shibata M."/>
            <person name="Shimokawa T."/>
            <person name="Song J."/>
            <person name="Takazaki Y."/>
            <person name="Terasawa K."/>
            <person name="Tsugane M."/>
            <person name="Tsuji K."/>
            <person name="Ueda S."/>
            <person name="Waki K."/>
            <person name="Yamagata H."/>
            <person name="Yamamoto M."/>
            <person name="Yamamoto S."/>
            <person name="Yamane H."/>
            <person name="Yoshiki S."/>
            <person name="Yoshihara R."/>
            <person name="Yukawa K."/>
            <person name="Zhong H."/>
            <person name="Yano M."/>
            <person name="Yuan Q."/>
            <person name="Ouyang S."/>
            <person name="Liu J."/>
            <person name="Jones K.M."/>
            <person name="Gansberger K."/>
            <person name="Moffat K."/>
            <person name="Hill J."/>
            <person name="Bera J."/>
            <person name="Fadrosh D."/>
            <person name="Jin S."/>
            <person name="Johri S."/>
            <person name="Kim M."/>
            <person name="Overton L."/>
            <person name="Reardon M."/>
            <person name="Tsitrin T."/>
            <person name="Vuong H."/>
            <person name="Weaver B."/>
            <person name="Ciecko A."/>
            <person name="Tallon L."/>
            <person name="Jackson J."/>
            <person name="Pai G."/>
            <person name="Aken S.V."/>
            <person name="Utterback T."/>
            <person name="Reidmuller S."/>
            <person name="Feldblyum T."/>
            <person name="Hsiao J."/>
            <person name="Zismann V."/>
            <person name="Iobst S."/>
            <person name="de Vazeille A.R."/>
            <person name="Buell C.R."/>
            <person name="Ying K."/>
            <person name="Li Y."/>
            <person name="Lu T."/>
            <person name="Huang Y."/>
            <person name="Zhao Q."/>
            <person name="Feng Q."/>
            <person name="Zhang L."/>
            <person name="Zhu J."/>
            <person name="Weng Q."/>
            <person name="Mu J."/>
            <person name="Lu Y."/>
            <person name="Fan D."/>
            <person name="Liu Y."/>
            <person name="Guan J."/>
            <person name="Zhang Y."/>
            <person name="Yu S."/>
            <person name="Liu X."/>
            <person name="Zhang Y."/>
            <person name="Hong G."/>
            <person name="Han B."/>
            <person name="Choisne N."/>
            <person name="Demange N."/>
            <person name="Orjeda G."/>
            <person name="Samain S."/>
            <person name="Cattolico L."/>
            <person name="Pelletier E."/>
            <person name="Couloux A."/>
            <person name="Segurens B."/>
            <person name="Wincker P."/>
            <person name="D'Hont A."/>
            <person name="Scarpelli C."/>
            <person name="Weissenbach J."/>
            <person name="Salanoubat M."/>
            <person name="Quetier F."/>
            <person name="Yu Y."/>
            <person name="Kim H.R."/>
            <person name="Rambo T."/>
            <person name="Currie J."/>
            <person name="Collura K."/>
            <person name="Luo M."/>
            <person name="Yang T."/>
            <person name="Ammiraju J.S.S."/>
            <person name="Engler F."/>
            <person name="Soderlund C."/>
            <person name="Wing R.A."/>
            <person name="Palmer L.E."/>
            <person name="de la Bastide M."/>
            <person name="Spiegel L."/>
            <person name="Nascimento L."/>
            <person name="Zutavern T."/>
            <person name="O'Shaughnessy A."/>
            <person name="Dike S."/>
            <person name="Dedhia N."/>
            <person name="Preston R."/>
            <person name="Balija V."/>
            <person name="McCombie W.R."/>
            <person name="Chow T."/>
            <person name="Chen H."/>
            <person name="Chung M."/>
            <person name="Chen C."/>
            <person name="Shaw J."/>
            <person name="Wu H."/>
            <person name="Hsiao K."/>
            <person name="Chao Y."/>
            <person name="Chu M."/>
            <person name="Cheng C."/>
            <person name="Hour A."/>
            <person name="Lee P."/>
            <person name="Lin S."/>
            <person name="Lin Y."/>
            <person name="Liou J."/>
            <person name="Liu S."/>
            <person name="Hsing Y."/>
            <person name="Raghuvanshi S."/>
            <person name="Mohanty A."/>
            <person name="Bharti A.K."/>
            <person name="Gaur A."/>
            <person name="Gupta V."/>
            <person name="Kumar D."/>
            <person name="Ravi V."/>
            <person name="Vij S."/>
            <person name="Kapur A."/>
            <person name="Khurana P."/>
            <person name="Khurana P."/>
            <person name="Khurana J.P."/>
            <person name="Tyagi A.K."/>
            <person name="Gaikwad K."/>
            <person name="Singh A."/>
            <person name="Dalal V."/>
            <person name="Srivastava S."/>
            <person name="Dixit A."/>
            <person name="Pal A.K."/>
            <person name="Ghazi I.A."/>
            <person name="Yadav M."/>
            <person name="Pandit A."/>
            <person name="Bhargava A."/>
            <person name="Sureshbabu K."/>
            <person name="Batra K."/>
            <person name="Sharma T.R."/>
            <person name="Mohapatra T."/>
            <person name="Singh N.K."/>
            <person name="Messing J."/>
            <person name="Nelson A.B."/>
            <person name="Fuks G."/>
            <person name="Kavchok S."/>
            <person name="Keizer G."/>
            <person name="Linton E."/>
            <person name="Llaca V."/>
            <person name="Song R."/>
            <person name="Tanyolac B."/>
            <person name="Young S."/>
            <person name="Ho-Il K."/>
            <person name="Hahn J.H."/>
            <person name="Sangsakoo G."/>
            <person name="Vanavichit A."/>
            <person name="de Mattos Luiz.A.T."/>
            <person name="Zimmer P.D."/>
            <person name="Malone G."/>
            <person name="Dellagostin O."/>
            <person name="de Oliveira A.C."/>
            <person name="Bevan M."/>
            <person name="Bancroft I."/>
            <person name="Minx P."/>
            <person name="Cordum H."/>
            <person name="Wilson R."/>
            <person name="Cheng Z."/>
            <person name="Jin W."/>
            <person name="Jiang J."/>
            <person name="Leong S.A."/>
            <person name="Iwama H."/>
            <person name="Gojobori T."/>
            <person name="Itoh T."/>
            <person name="Niimura Y."/>
            <person name="Fujii Y."/>
            <person name="Habara T."/>
            <person name="Sakai H."/>
            <person name="Sato Y."/>
            <person name="Wilson G."/>
            <person name="Kumar K."/>
            <person name="McCouch S."/>
            <person name="Juretic N."/>
            <person name="Hoen D."/>
            <person name="Wright S."/>
            <person name="Bruskiewich R."/>
            <person name="Bureau T."/>
            <person name="Miyao A."/>
            <person name="Hirochika H."/>
            <person name="Nishikawa T."/>
            <person name="Kadowaki K."/>
            <person name="Sugiura M."/>
            <person name="Burr B."/>
            <person name="Sasaki T."/>
        </authorList>
    </citation>
    <scope>NUCLEOTIDE SEQUENCE [LARGE SCALE GENOMIC DNA]</scope>
    <source>
        <strain evidence="5">cv. Nipponbare</strain>
    </source>
</reference>
<evidence type="ECO:0000313" key="4">
    <source>
        <dbReference type="EMBL" id="BAS98756.1"/>
    </source>
</evidence>
<feature type="chain" id="PRO_5006056912" evidence="3">
    <location>
        <begin position="21"/>
        <end position="301"/>
    </location>
</feature>
<feature type="signal peptide" evidence="3">
    <location>
        <begin position="1"/>
        <end position="20"/>
    </location>
</feature>
<dbReference type="Proteomes" id="UP000059680">
    <property type="component" value="Chromosome 6"/>
</dbReference>
<sequence length="301" mass="31607">FLRRLILVVLRVLGPRAVLATAEIGERPHIPLPAAAPATRVLAPLQPLQRPPPLVRRRSLLRGEGGVLVVIIVPLPVPIPIPDVVLVVLILVAAADDVVLVVGVGAIAGGRGRRGLAGGRIGRVGGGGGGVAVGGVVEGADGGLEGPVVALEEEGGLLGRRGGDAAEGLHQRLRLRGRWRPGGVPGGHLGAGRRRDHVRSAVPRLGKADGAQEADLAVDAAACSVHCHAYVAKDTSKNRLDQAGAADARLPKKPRLHARVHVPQHHPSLPAMRDQVRRRRQRRHHHHQSTTTTTSSPSRRL</sequence>
<evidence type="ECO:0000256" key="1">
    <source>
        <dbReference type="SAM" id="MobiDB-lite"/>
    </source>
</evidence>
<dbReference type="AlphaFoldDB" id="A0A0P0WZ68"/>
<evidence type="ECO:0000313" key="5">
    <source>
        <dbReference type="Proteomes" id="UP000059680"/>
    </source>
</evidence>
<dbReference type="InParanoid" id="A0A0P0WZ68"/>
<proteinExistence type="predicted"/>
<accession>A0A0P0WZ68</accession>
<reference evidence="4 5" key="2">
    <citation type="journal article" date="2013" name="Plant Cell Physiol.">
        <title>Rice Annotation Project Database (RAP-DB): an integrative and interactive database for rice genomics.</title>
        <authorList>
            <person name="Sakai H."/>
            <person name="Lee S.S."/>
            <person name="Tanaka T."/>
            <person name="Numa H."/>
            <person name="Kim J."/>
            <person name="Kawahara Y."/>
            <person name="Wakimoto H."/>
            <person name="Yang C.C."/>
            <person name="Iwamoto M."/>
            <person name="Abe T."/>
            <person name="Yamada Y."/>
            <person name="Muto A."/>
            <person name="Inokuchi H."/>
            <person name="Ikemura T."/>
            <person name="Matsumoto T."/>
            <person name="Sasaki T."/>
            <person name="Itoh T."/>
        </authorList>
    </citation>
    <scope>NUCLEOTIDE SEQUENCE [LARGE SCALE GENOMIC DNA]</scope>
    <source>
        <strain evidence="5">cv. Nipponbare</strain>
    </source>
</reference>
<feature type="compositionally biased region" description="Basic residues" evidence="1">
    <location>
        <begin position="251"/>
        <end position="264"/>
    </location>
</feature>
<dbReference type="EMBL" id="AP014962">
    <property type="protein sequence ID" value="BAS98756.1"/>
    <property type="molecule type" value="Genomic_DNA"/>
</dbReference>
<feature type="transmembrane region" description="Helical" evidence="2">
    <location>
        <begin position="85"/>
        <end position="108"/>
    </location>
</feature>
<feature type="non-terminal residue" evidence="4">
    <location>
        <position position="1"/>
    </location>
</feature>
<evidence type="ECO:0000256" key="2">
    <source>
        <dbReference type="SAM" id="Phobius"/>
    </source>
</evidence>
<protein>
    <submittedName>
        <fullName evidence="4">Os06g0634800 protein</fullName>
    </submittedName>
</protein>
<keyword evidence="2" id="KW-1133">Transmembrane helix</keyword>
<evidence type="ECO:0000256" key="3">
    <source>
        <dbReference type="SAM" id="SignalP"/>
    </source>
</evidence>
<feature type="transmembrane region" description="Helical" evidence="2">
    <location>
        <begin position="60"/>
        <end position="79"/>
    </location>
</feature>
<name>A0A0P0WZ68_ORYSJ</name>
<dbReference type="Gramene" id="Os06t0634800-00">
    <property type="protein sequence ID" value="Os06t0634800-00"/>
    <property type="gene ID" value="Os06g0634800"/>
</dbReference>
<keyword evidence="2" id="KW-0812">Transmembrane</keyword>
<keyword evidence="3" id="KW-0732">Signal</keyword>
<feature type="region of interest" description="Disordered" evidence="1">
    <location>
        <begin position="248"/>
        <end position="301"/>
    </location>
</feature>
<dbReference type="STRING" id="39947.A0A0P0WZ68"/>
<reference evidence="4 5" key="3">
    <citation type="journal article" date="2013" name="Rice">
        <title>Improvement of the Oryza sativa Nipponbare reference genome using next generation sequence and optical map data.</title>
        <authorList>
            <person name="Kawahara Y."/>
            <person name="de la Bastide M."/>
            <person name="Hamilton J.P."/>
            <person name="Kanamori H."/>
            <person name="McCombie W.R."/>
            <person name="Ouyang S."/>
            <person name="Schwartz D.C."/>
            <person name="Tanaka T."/>
            <person name="Wu J."/>
            <person name="Zhou S."/>
            <person name="Childs K.L."/>
            <person name="Davidson R.M."/>
            <person name="Lin H."/>
            <person name="Quesada-Ocampo L."/>
            <person name="Vaillancourt B."/>
            <person name="Sakai H."/>
            <person name="Lee S.S."/>
            <person name="Kim J."/>
            <person name="Numa H."/>
            <person name="Itoh T."/>
            <person name="Buell C.R."/>
            <person name="Matsumoto T."/>
        </authorList>
    </citation>
    <scope>NUCLEOTIDE SEQUENCE [LARGE SCALE GENOMIC DNA]</scope>
    <source>
        <strain evidence="5">cv. Nipponbare</strain>
    </source>
</reference>
<keyword evidence="2" id="KW-0472">Membrane</keyword>
<dbReference type="PaxDb" id="39947-A0A0P0WZ68"/>